<dbReference type="Gene3D" id="3.40.630.30">
    <property type="match status" value="1"/>
</dbReference>
<evidence type="ECO:0000259" key="3">
    <source>
        <dbReference type="PROSITE" id="PS51186"/>
    </source>
</evidence>
<keyword evidence="1 4" id="KW-0808">Transferase</keyword>
<dbReference type="InterPro" id="IPR000182">
    <property type="entry name" value="GNAT_dom"/>
</dbReference>
<accession>A0A7X2NTX1</accession>
<dbReference type="Proteomes" id="UP000461880">
    <property type="component" value="Unassembled WGS sequence"/>
</dbReference>
<feature type="domain" description="N-acetyltransferase" evidence="3">
    <location>
        <begin position="1"/>
        <end position="161"/>
    </location>
</feature>
<dbReference type="Pfam" id="PF13420">
    <property type="entry name" value="Acetyltransf_4"/>
    <property type="match status" value="1"/>
</dbReference>
<dbReference type="EMBL" id="VUMN01000025">
    <property type="protein sequence ID" value="MSS59221.1"/>
    <property type="molecule type" value="Genomic_DNA"/>
</dbReference>
<dbReference type="SUPFAM" id="SSF55729">
    <property type="entry name" value="Acyl-CoA N-acyltransferases (Nat)"/>
    <property type="match status" value="1"/>
</dbReference>
<dbReference type="AlphaFoldDB" id="A0A7X2NTX1"/>
<dbReference type="PANTHER" id="PTHR43072">
    <property type="entry name" value="N-ACETYLTRANSFERASE"/>
    <property type="match status" value="1"/>
</dbReference>
<dbReference type="CDD" id="cd04301">
    <property type="entry name" value="NAT_SF"/>
    <property type="match status" value="1"/>
</dbReference>
<dbReference type="PANTHER" id="PTHR43072:SF23">
    <property type="entry name" value="UPF0039 PROTEIN C11D3.02C"/>
    <property type="match status" value="1"/>
</dbReference>
<reference evidence="4 5" key="1">
    <citation type="submission" date="2019-08" db="EMBL/GenBank/DDBJ databases">
        <title>In-depth cultivation of the pig gut microbiome towards novel bacterial diversity and tailored functional studies.</title>
        <authorList>
            <person name="Wylensek D."/>
            <person name="Hitch T.C.A."/>
            <person name="Clavel T."/>
        </authorList>
    </citation>
    <scope>NUCLEOTIDE SEQUENCE [LARGE SCALE GENOMIC DNA]</scope>
    <source>
        <strain evidence="4 5">Oil+RF-744-GAM-WT-6</strain>
    </source>
</reference>
<gene>
    <name evidence="4" type="ORF">FYJ51_09970</name>
</gene>
<keyword evidence="5" id="KW-1185">Reference proteome</keyword>
<organism evidence="4 5">
    <name type="scientific">Stecheria intestinalis</name>
    <dbReference type="NCBI Taxonomy" id="2606630"/>
    <lineage>
        <taxon>Bacteria</taxon>
        <taxon>Bacillati</taxon>
        <taxon>Bacillota</taxon>
        <taxon>Erysipelotrichia</taxon>
        <taxon>Erysipelotrichales</taxon>
        <taxon>Erysipelotrichaceae</taxon>
        <taxon>Stecheria</taxon>
    </lineage>
</organism>
<evidence type="ECO:0000313" key="4">
    <source>
        <dbReference type="EMBL" id="MSS59221.1"/>
    </source>
</evidence>
<evidence type="ECO:0000256" key="2">
    <source>
        <dbReference type="ARBA" id="ARBA00023315"/>
    </source>
</evidence>
<dbReference type="GO" id="GO:0016747">
    <property type="term" value="F:acyltransferase activity, transferring groups other than amino-acyl groups"/>
    <property type="evidence" value="ECO:0007669"/>
    <property type="project" value="InterPro"/>
</dbReference>
<dbReference type="PROSITE" id="PS51186">
    <property type="entry name" value="GNAT"/>
    <property type="match status" value="1"/>
</dbReference>
<protein>
    <submittedName>
        <fullName evidence="4">N-acetyltransferase family protein</fullName>
    </submittedName>
</protein>
<name>A0A7X2NTX1_9FIRM</name>
<sequence length="176" mass="20625">MKFRRIEDADIPVCLEWYNWYIRNSMATFETKELTLEEFKDRVHHVTASYPWIILEDPEPVGYAYLSQFNERAAYDWTADVSVYLRHDAGHKGYGTALMKQLIRMAEQDGYKHLVSIVTEGNTASEHLHEACGFEKMAFFPDFGYKHHAWVGVTYYVLRLSDQFEDSPAEPEDRDV</sequence>
<comment type="caution">
    <text evidence="4">The sequence shown here is derived from an EMBL/GenBank/DDBJ whole genome shotgun (WGS) entry which is preliminary data.</text>
</comment>
<dbReference type="RefSeq" id="WP_154505404.1">
    <property type="nucleotide sequence ID" value="NZ_JAQXPC010000009.1"/>
</dbReference>
<keyword evidence="2" id="KW-0012">Acyltransferase</keyword>
<proteinExistence type="predicted"/>
<dbReference type="InterPro" id="IPR016181">
    <property type="entry name" value="Acyl_CoA_acyltransferase"/>
</dbReference>
<evidence type="ECO:0000256" key="1">
    <source>
        <dbReference type="ARBA" id="ARBA00022679"/>
    </source>
</evidence>
<evidence type="ECO:0000313" key="5">
    <source>
        <dbReference type="Proteomes" id="UP000461880"/>
    </source>
</evidence>